<dbReference type="InterPro" id="IPR000209">
    <property type="entry name" value="Peptidase_S8/S53_dom"/>
</dbReference>
<keyword evidence="4 7" id="KW-0378">Hydrolase</keyword>
<dbReference type="Pfam" id="PF00082">
    <property type="entry name" value="Peptidase_S8"/>
    <property type="match status" value="1"/>
</dbReference>
<dbReference type="PANTHER" id="PTHR43806:SF66">
    <property type="entry name" value="SERIN ENDOPEPTIDASE"/>
    <property type="match status" value="1"/>
</dbReference>
<dbReference type="EMBL" id="JAGPXD010000005">
    <property type="protein sequence ID" value="KAH7354403.1"/>
    <property type="molecule type" value="Genomic_DNA"/>
</dbReference>
<feature type="signal peptide" evidence="9">
    <location>
        <begin position="1"/>
        <end position="19"/>
    </location>
</feature>
<dbReference type="PROSITE" id="PS51892">
    <property type="entry name" value="SUBTILASE"/>
    <property type="match status" value="1"/>
</dbReference>
<dbReference type="InterPro" id="IPR023827">
    <property type="entry name" value="Peptidase_S8_Asp-AS"/>
</dbReference>
<evidence type="ECO:0000313" key="13">
    <source>
        <dbReference type="Proteomes" id="UP000813385"/>
    </source>
</evidence>
<evidence type="ECO:0000256" key="6">
    <source>
        <dbReference type="PIRSR" id="PIRSR615500-1"/>
    </source>
</evidence>
<dbReference type="GO" id="GO:0016020">
    <property type="term" value="C:membrane"/>
    <property type="evidence" value="ECO:0007669"/>
    <property type="project" value="InterPro"/>
</dbReference>
<evidence type="ECO:0000313" key="12">
    <source>
        <dbReference type="EMBL" id="KAH7354403.1"/>
    </source>
</evidence>
<dbReference type="InterPro" id="IPR034187">
    <property type="entry name" value="Peptidases_S8_5"/>
</dbReference>
<comment type="similarity">
    <text evidence="1 7 8">Belongs to the peptidase S8 family.</text>
</comment>
<protein>
    <submittedName>
        <fullName evidence="12">Subtilase</fullName>
    </submittedName>
</protein>
<dbReference type="InterPro" id="IPR010435">
    <property type="entry name" value="C5a/SBT2-like_Fn3"/>
</dbReference>
<evidence type="ECO:0000259" key="11">
    <source>
        <dbReference type="Pfam" id="PF06280"/>
    </source>
</evidence>
<dbReference type="InterPro" id="IPR022398">
    <property type="entry name" value="Peptidase_S8_His-AS"/>
</dbReference>
<comment type="caution">
    <text evidence="12">The sequence shown here is derived from an EMBL/GenBank/DDBJ whole genome shotgun (WGS) entry which is preliminary data.</text>
</comment>
<keyword evidence="3 9" id="KW-0732">Signal</keyword>
<evidence type="ECO:0000256" key="9">
    <source>
        <dbReference type="SAM" id="SignalP"/>
    </source>
</evidence>
<evidence type="ECO:0000256" key="8">
    <source>
        <dbReference type="RuleBase" id="RU003355"/>
    </source>
</evidence>
<evidence type="ECO:0000256" key="1">
    <source>
        <dbReference type="ARBA" id="ARBA00011073"/>
    </source>
</evidence>
<dbReference type="Proteomes" id="UP000813385">
    <property type="component" value="Unassembled WGS sequence"/>
</dbReference>
<dbReference type="SUPFAM" id="SSF52743">
    <property type="entry name" value="Subtilisin-like"/>
    <property type="match status" value="1"/>
</dbReference>
<dbReference type="InterPro" id="IPR023828">
    <property type="entry name" value="Peptidase_S8_Ser-AS"/>
</dbReference>
<keyword evidence="5 7" id="KW-0720">Serine protease</keyword>
<dbReference type="InterPro" id="IPR036852">
    <property type="entry name" value="Peptidase_S8/S53_dom_sf"/>
</dbReference>
<dbReference type="Pfam" id="PF06280">
    <property type="entry name" value="fn3_5"/>
    <property type="match status" value="1"/>
</dbReference>
<proteinExistence type="inferred from homology"/>
<feature type="active site" description="Charge relay system" evidence="6 7">
    <location>
        <position position="367"/>
    </location>
</feature>
<organism evidence="12 13">
    <name type="scientific">Plectosphaerella cucumerina</name>
    <dbReference type="NCBI Taxonomy" id="40658"/>
    <lineage>
        <taxon>Eukaryota</taxon>
        <taxon>Fungi</taxon>
        <taxon>Dikarya</taxon>
        <taxon>Ascomycota</taxon>
        <taxon>Pezizomycotina</taxon>
        <taxon>Sordariomycetes</taxon>
        <taxon>Hypocreomycetidae</taxon>
        <taxon>Glomerellales</taxon>
        <taxon>Plectosphaerellaceae</taxon>
        <taxon>Plectosphaerella</taxon>
    </lineage>
</organism>
<reference evidence="12" key="1">
    <citation type="journal article" date="2021" name="Nat. Commun.">
        <title>Genetic determinants of endophytism in the Arabidopsis root mycobiome.</title>
        <authorList>
            <person name="Mesny F."/>
            <person name="Miyauchi S."/>
            <person name="Thiergart T."/>
            <person name="Pickel B."/>
            <person name="Atanasova L."/>
            <person name="Karlsson M."/>
            <person name="Huettel B."/>
            <person name="Barry K.W."/>
            <person name="Haridas S."/>
            <person name="Chen C."/>
            <person name="Bauer D."/>
            <person name="Andreopoulos W."/>
            <person name="Pangilinan J."/>
            <person name="LaButti K."/>
            <person name="Riley R."/>
            <person name="Lipzen A."/>
            <person name="Clum A."/>
            <person name="Drula E."/>
            <person name="Henrissat B."/>
            <person name="Kohler A."/>
            <person name="Grigoriev I.V."/>
            <person name="Martin F.M."/>
            <person name="Hacquard S."/>
        </authorList>
    </citation>
    <scope>NUCLEOTIDE SEQUENCE</scope>
    <source>
        <strain evidence="12">MPI-CAGE-AT-0016</strain>
    </source>
</reference>
<feature type="domain" description="C5a peptidase/Subtilisin-like protease SBT2-like Fn3-like" evidence="11">
    <location>
        <begin position="452"/>
        <end position="571"/>
    </location>
</feature>
<evidence type="ECO:0000256" key="4">
    <source>
        <dbReference type="ARBA" id="ARBA00022801"/>
    </source>
</evidence>
<evidence type="ECO:0000256" key="2">
    <source>
        <dbReference type="ARBA" id="ARBA00022670"/>
    </source>
</evidence>
<evidence type="ECO:0000256" key="3">
    <source>
        <dbReference type="ARBA" id="ARBA00022729"/>
    </source>
</evidence>
<sequence>MRLLPLSIAALAALSPGLAQDLPEGESGTPLPLNGYIVEFAPGSHVKKKRDELLSQDVKVVKTFDSAVFAGALVETDDLDIDALPSLPGVVRAWPNERVELLAPIAKRQVQVGGDEAAEHAVHWATGVDELHERGILGEGVKIGVVDTGIWYTHTALGGAFGPGHKVAGGYDLVGDNWVSGMAKNPDDDPKDEQGHGTHVAGIIAGESSSTGWKGVAPAASLYAYKIFGPGDGTDQATVIEAFLRAFDDGMDIITASVGGRGGFANNAWAVVADRIAEEGVVVTIGAGNSGNGGAYYASTGSSGALALSVASVEVGRNKTTLPSWFTSWGGLYDAAVKPDIAAPGTDVFSTWVGADDEQYVLLSGTSMATPYVAGVAALYISAHGGREVHGKSLGKDLAMRIVSSGGSVPWLVYGGGADERFRAPAQQVGTGLVDARKVVDQVVSAELARFALNDTANFRQYQDVVLRNGGEEKVYFSFEVEKGAGVEMLRSFDARDVGETPRMKYRIEIVPTEIGVNVKVPQSFDIGPGQTRKARFVFEAPQGLNQTALPMYGGRVVIKGSNGDVLAVPYQGLGFDLKAEMGSFFHGTYPWLRGKFPPVPSTTFTLNLSRDVQDYPKIFSKLKWGTRELRWDIYDDKYVELRHWRYPPVVGERGYLGSATSWVGSGSATFNPDRHDANDTVSFPLRDQGRNALVTGGYTSAYYWFGRLADGTKLGPGNYTMRYAALLPFANPERSESWRGLTTKFTLV</sequence>
<accession>A0A8K0T9J7</accession>
<dbReference type="PROSITE" id="PS00137">
    <property type="entry name" value="SUBTILASE_HIS"/>
    <property type="match status" value="1"/>
</dbReference>
<dbReference type="AlphaFoldDB" id="A0A8K0T9J7"/>
<gene>
    <name evidence="12" type="ORF">B0T11DRAFT_230333</name>
</gene>
<dbReference type="OrthoDB" id="10256524at2759"/>
<dbReference type="GO" id="GO:0004252">
    <property type="term" value="F:serine-type endopeptidase activity"/>
    <property type="evidence" value="ECO:0007669"/>
    <property type="project" value="UniProtKB-UniRule"/>
</dbReference>
<keyword evidence="13" id="KW-1185">Reference proteome</keyword>
<dbReference type="InterPro" id="IPR050131">
    <property type="entry name" value="Peptidase_S8_subtilisin-like"/>
</dbReference>
<keyword evidence="2 7" id="KW-0645">Protease</keyword>
<dbReference type="PROSITE" id="PS00138">
    <property type="entry name" value="SUBTILASE_SER"/>
    <property type="match status" value="1"/>
</dbReference>
<feature type="active site" description="Charge relay system" evidence="6 7">
    <location>
        <position position="147"/>
    </location>
</feature>
<evidence type="ECO:0000259" key="10">
    <source>
        <dbReference type="Pfam" id="PF00082"/>
    </source>
</evidence>
<evidence type="ECO:0000256" key="7">
    <source>
        <dbReference type="PROSITE-ProRule" id="PRU01240"/>
    </source>
</evidence>
<dbReference type="InterPro" id="IPR015500">
    <property type="entry name" value="Peptidase_S8_subtilisin-rel"/>
</dbReference>
<dbReference type="Gene3D" id="3.40.50.200">
    <property type="entry name" value="Peptidase S8/S53 domain"/>
    <property type="match status" value="1"/>
</dbReference>
<feature type="chain" id="PRO_5035451000" evidence="9">
    <location>
        <begin position="20"/>
        <end position="749"/>
    </location>
</feature>
<name>A0A8K0T9J7_9PEZI</name>
<feature type="active site" description="Charge relay system" evidence="6 7">
    <location>
        <position position="196"/>
    </location>
</feature>
<dbReference type="PROSITE" id="PS00136">
    <property type="entry name" value="SUBTILASE_ASP"/>
    <property type="match status" value="1"/>
</dbReference>
<evidence type="ECO:0000256" key="5">
    <source>
        <dbReference type="ARBA" id="ARBA00022825"/>
    </source>
</evidence>
<dbReference type="PRINTS" id="PR00723">
    <property type="entry name" value="SUBTILISIN"/>
</dbReference>
<dbReference type="GO" id="GO:0006508">
    <property type="term" value="P:proteolysis"/>
    <property type="evidence" value="ECO:0007669"/>
    <property type="project" value="UniProtKB-KW"/>
</dbReference>
<dbReference type="PANTHER" id="PTHR43806">
    <property type="entry name" value="PEPTIDASE S8"/>
    <property type="match status" value="1"/>
</dbReference>
<dbReference type="CDD" id="cd07489">
    <property type="entry name" value="Peptidases_S8_5"/>
    <property type="match status" value="1"/>
</dbReference>
<feature type="domain" description="Peptidase S8/S53" evidence="10">
    <location>
        <begin position="138"/>
        <end position="385"/>
    </location>
</feature>